<organism evidence="2 3">
    <name type="scientific">Ramazzottius varieornatus</name>
    <name type="common">Water bear</name>
    <name type="synonym">Tardigrade</name>
    <dbReference type="NCBI Taxonomy" id="947166"/>
    <lineage>
        <taxon>Eukaryota</taxon>
        <taxon>Metazoa</taxon>
        <taxon>Ecdysozoa</taxon>
        <taxon>Tardigrada</taxon>
        <taxon>Eutardigrada</taxon>
        <taxon>Parachela</taxon>
        <taxon>Hypsibioidea</taxon>
        <taxon>Ramazzottiidae</taxon>
        <taxon>Ramazzottius</taxon>
    </lineage>
</organism>
<sequence>MKAAVDYQAAFRANTDHEYALPGRTNGHQPTRFATHGGVCGTEGQMKN</sequence>
<dbReference type="Proteomes" id="UP000186922">
    <property type="component" value="Unassembled WGS sequence"/>
</dbReference>
<proteinExistence type="predicted"/>
<protein>
    <submittedName>
        <fullName evidence="2">Uncharacterized protein</fullName>
    </submittedName>
</protein>
<evidence type="ECO:0000313" key="2">
    <source>
        <dbReference type="EMBL" id="GAU94449.1"/>
    </source>
</evidence>
<keyword evidence="3" id="KW-1185">Reference proteome</keyword>
<gene>
    <name evidence="2" type="primary">RvY_06220-1</name>
    <name evidence="2" type="synonym">RvY_06220.1</name>
    <name evidence="2" type="ORF">RvY_06220</name>
</gene>
<accession>A0A1D1UXU1</accession>
<evidence type="ECO:0000313" key="3">
    <source>
        <dbReference type="Proteomes" id="UP000186922"/>
    </source>
</evidence>
<dbReference type="EMBL" id="BDGG01000002">
    <property type="protein sequence ID" value="GAU94449.1"/>
    <property type="molecule type" value="Genomic_DNA"/>
</dbReference>
<feature type="region of interest" description="Disordered" evidence="1">
    <location>
        <begin position="18"/>
        <end position="48"/>
    </location>
</feature>
<evidence type="ECO:0000256" key="1">
    <source>
        <dbReference type="SAM" id="MobiDB-lite"/>
    </source>
</evidence>
<dbReference type="AlphaFoldDB" id="A0A1D1UXU1"/>
<comment type="caution">
    <text evidence="2">The sequence shown here is derived from an EMBL/GenBank/DDBJ whole genome shotgun (WGS) entry which is preliminary data.</text>
</comment>
<reference evidence="2 3" key="1">
    <citation type="journal article" date="2016" name="Nat. Commun.">
        <title>Extremotolerant tardigrade genome and improved radiotolerance of human cultured cells by tardigrade-unique protein.</title>
        <authorList>
            <person name="Hashimoto T."/>
            <person name="Horikawa D.D."/>
            <person name="Saito Y."/>
            <person name="Kuwahara H."/>
            <person name="Kozuka-Hata H."/>
            <person name="Shin-I T."/>
            <person name="Minakuchi Y."/>
            <person name="Ohishi K."/>
            <person name="Motoyama A."/>
            <person name="Aizu T."/>
            <person name="Enomoto A."/>
            <person name="Kondo K."/>
            <person name="Tanaka S."/>
            <person name="Hara Y."/>
            <person name="Koshikawa S."/>
            <person name="Sagara H."/>
            <person name="Miura T."/>
            <person name="Yokobori S."/>
            <person name="Miyagawa K."/>
            <person name="Suzuki Y."/>
            <person name="Kubo T."/>
            <person name="Oyama M."/>
            <person name="Kohara Y."/>
            <person name="Fujiyama A."/>
            <person name="Arakawa K."/>
            <person name="Katayama T."/>
            <person name="Toyoda A."/>
            <person name="Kunieda T."/>
        </authorList>
    </citation>
    <scope>NUCLEOTIDE SEQUENCE [LARGE SCALE GENOMIC DNA]</scope>
    <source>
        <strain evidence="2 3">YOKOZUNA-1</strain>
    </source>
</reference>
<name>A0A1D1UXU1_RAMVA</name>